<keyword evidence="2" id="KW-0255">Endonuclease</keyword>
<sequence length="217" mass="24468">MDGKNLREIRNLYRDQTTPVRIEGEHSDFKSTKRAVRLGCVISPDLFHLYSEIILRNLGDISGLKINEENLNNLKYADGIVFIAESGEHFQKLLDSVVLESKRMSLSLNVKKTECTVISKKSSGALSEVSKRIAIAKDTFQKMKPTLANRNISLSLNVKKTECTVISKKSSGALSETHIPTWRHFVYSMKLKFGAIWPQRELTELSSSTIIPSLDRV</sequence>
<keyword evidence="3" id="KW-1185">Reference proteome</keyword>
<feature type="domain" description="Reverse transcriptase" evidence="1">
    <location>
        <begin position="10"/>
        <end position="117"/>
    </location>
</feature>
<dbReference type="PANTHER" id="PTHR47027:SF8">
    <property type="entry name" value="RIBONUCLEASE H"/>
    <property type="match status" value="1"/>
</dbReference>
<dbReference type="Pfam" id="PF00078">
    <property type="entry name" value="RVT_1"/>
    <property type="match status" value="1"/>
</dbReference>
<dbReference type="Proteomes" id="UP000735302">
    <property type="component" value="Unassembled WGS sequence"/>
</dbReference>
<evidence type="ECO:0000259" key="1">
    <source>
        <dbReference type="Pfam" id="PF00078"/>
    </source>
</evidence>
<reference evidence="2 3" key="1">
    <citation type="journal article" date="2021" name="Elife">
        <title>Chloroplast acquisition without the gene transfer in kleptoplastic sea slugs, Plakobranchus ocellatus.</title>
        <authorList>
            <person name="Maeda T."/>
            <person name="Takahashi S."/>
            <person name="Yoshida T."/>
            <person name="Shimamura S."/>
            <person name="Takaki Y."/>
            <person name="Nagai Y."/>
            <person name="Toyoda A."/>
            <person name="Suzuki Y."/>
            <person name="Arimoto A."/>
            <person name="Ishii H."/>
            <person name="Satoh N."/>
            <person name="Nishiyama T."/>
            <person name="Hasebe M."/>
            <person name="Maruyama T."/>
            <person name="Minagawa J."/>
            <person name="Obokata J."/>
            <person name="Shigenobu S."/>
        </authorList>
    </citation>
    <scope>NUCLEOTIDE SEQUENCE [LARGE SCALE GENOMIC DNA]</scope>
</reference>
<evidence type="ECO:0000313" key="2">
    <source>
        <dbReference type="EMBL" id="GFO47568.1"/>
    </source>
</evidence>
<name>A0AAV4DTD9_9GAST</name>
<proteinExistence type="predicted"/>
<dbReference type="InterPro" id="IPR000477">
    <property type="entry name" value="RT_dom"/>
</dbReference>
<dbReference type="PANTHER" id="PTHR47027">
    <property type="entry name" value="REVERSE TRANSCRIPTASE DOMAIN-CONTAINING PROTEIN"/>
    <property type="match status" value="1"/>
</dbReference>
<keyword evidence="2" id="KW-0540">Nuclease</keyword>
<gene>
    <name evidence="2" type="ORF">PoB_007407300</name>
</gene>
<dbReference type="AlphaFoldDB" id="A0AAV4DTD9"/>
<keyword evidence="2" id="KW-0378">Hydrolase</keyword>
<dbReference type="GO" id="GO:0004519">
    <property type="term" value="F:endonuclease activity"/>
    <property type="evidence" value="ECO:0007669"/>
    <property type="project" value="UniProtKB-KW"/>
</dbReference>
<accession>A0AAV4DTD9</accession>
<evidence type="ECO:0000313" key="3">
    <source>
        <dbReference type="Proteomes" id="UP000735302"/>
    </source>
</evidence>
<comment type="caution">
    <text evidence="2">The sequence shown here is derived from an EMBL/GenBank/DDBJ whole genome shotgun (WGS) entry which is preliminary data.</text>
</comment>
<organism evidence="2 3">
    <name type="scientific">Plakobranchus ocellatus</name>
    <dbReference type="NCBI Taxonomy" id="259542"/>
    <lineage>
        <taxon>Eukaryota</taxon>
        <taxon>Metazoa</taxon>
        <taxon>Spiralia</taxon>
        <taxon>Lophotrochozoa</taxon>
        <taxon>Mollusca</taxon>
        <taxon>Gastropoda</taxon>
        <taxon>Heterobranchia</taxon>
        <taxon>Euthyneura</taxon>
        <taxon>Panpulmonata</taxon>
        <taxon>Sacoglossa</taxon>
        <taxon>Placobranchoidea</taxon>
        <taxon>Plakobranchidae</taxon>
        <taxon>Plakobranchus</taxon>
    </lineage>
</organism>
<dbReference type="EMBL" id="BLXT01008339">
    <property type="protein sequence ID" value="GFO47568.1"/>
    <property type="molecule type" value="Genomic_DNA"/>
</dbReference>
<protein>
    <submittedName>
        <fullName evidence="2">Endonuclease-reverse transcriptase</fullName>
    </submittedName>
</protein>